<organism evidence="5 6">
    <name type="scientific">Punica granatum</name>
    <name type="common">Pomegranate</name>
    <dbReference type="NCBI Taxonomy" id="22663"/>
    <lineage>
        <taxon>Eukaryota</taxon>
        <taxon>Viridiplantae</taxon>
        <taxon>Streptophyta</taxon>
        <taxon>Embryophyta</taxon>
        <taxon>Tracheophyta</taxon>
        <taxon>Spermatophyta</taxon>
        <taxon>Magnoliopsida</taxon>
        <taxon>eudicotyledons</taxon>
        <taxon>Gunneridae</taxon>
        <taxon>Pentapetalae</taxon>
        <taxon>rosids</taxon>
        <taxon>malvids</taxon>
        <taxon>Myrtales</taxon>
        <taxon>Lythraceae</taxon>
        <taxon>Punica</taxon>
    </lineage>
</organism>
<dbReference type="InterPro" id="IPR008802">
    <property type="entry name" value="REF"/>
</dbReference>
<dbReference type="InterPro" id="IPR036987">
    <property type="entry name" value="SRA-YDG_sf"/>
</dbReference>
<protein>
    <recommendedName>
        <fullName evidence="4">YDG domain-containing protein</fullName>
    </recommendedName>
</protein>
<evidence type="ECO:0000259" key="4">
    <source>
        <dbReference type="PROSITE" id="PS51015"/>
    </source>
</evidence>
<dbReference type="AlphaFoldDB" id="A0A2I0J5I9"/>
<dbReference type="GO" id="GO:0005634">
    <property type="term" value="C:nucleus"/>
    <property type="evidence" value="ECO:0007669"/>
    <property type="project" value="UniProtKB-SubCell"/>
</dbReference>
<proteinExistence type="inferred from homology"/>
<keyword evidence="2 3" id="KW-0539">Nucleus</keyword>
<name>A0A2I0J5I9_PUNGR</name>
<comment type="caution">
    <text evidence="5">The sequence shown here is derived from an EMBL/GenBank/DDBJ whole genome shotgun (WGS) entry which is preliminary data.</text>
</comment>
<dbReference type="STRING" id="22663.A0A2I0J5I9"/>
<evidence type="ECO:0000256" key="3">
    <source>
        <dbReference type="PROSITE-ProRule" id="PRU00358"/>
    </source>
</evidence>
<evidence type="ECO:0000313" key="5">
    <source>
        <dbReference type="EMBL" id="PKI51501.1"/>
    </source>
</evidence>
<comment type="subcellular location">
    <subcellularLocation>
        <location evidence="3">Nucleus</location>
    </subcellularLocation>
</comment>
<sequence length="200" mass="22416">MGCAKERSGPLKPGVETVEGTVKAVLELRVRRVPRCPDRGPQVRGPQGLVVPIRHQILAAPTTCHRPSRPVMAVIQFPLLSSTPSIKLFNGWSCVHSVAFLCKFALMESMDQRTNLARKFTLVERDFPPGCGPRASEFKKEKVPKRKIIKKDRRVALRTELLRGVVPGVEVGDKFYYRIELAVVGLHRPFQAGVDYKHVN</sequence>
<evidence type="ECO:0000256" key="2">
    <source>
        <dbReference type="ARBA" id="ARBA00023242"/>
    </source>
</evidence>
<dbReference type="EMBL" id="PGOL01002006">
    <property type="protein sequence ID" value="PKI51501.1"/>
    <property type="molecule type" value="Genomic_DNA"/>
</dbReference>
<dbReference type="Proteomes" id="UP000233551">
    <property type="component" value="Unassembled WGS sequence"/>
</dbReference>
<evidence type="ECO:0000256" key="1">
    <source>
        <dbReference type="ARBA" id="ARBA00009737"/>
    </source>
</evidence>
<dbReference type="InterPro" id="IPR003105">
    <property type="entry name" value="SRA_YDG"/>
</dbReference>
<keyword evidence="6" id="KW-1185">Reference proteome</keyword>
<dbReference type="Gene3D" id="2.30.280.10">
    <property type="entry name" value="SRA-YDG"/>
    <property type="match status" value="1"/>
</dbReference>
<dbReference type="Pfam" id="PF02182">
    <property type="entry name" value="SAD_SRA"/>
    <property type="match status" value="1"/>
</dbReference>
<dbReference type="InterPro" id="IPR015947">
    <property type="entry name" value="PUA-like_sf"/>
</dbReference>
<evidence type="ECO:0000313" key="6">
    <source>
        <dbReference type="Proteomes" id="UP000233551"/>
    </source>
</evidence>
<dbReference type="PROSITE" id="PS51015">
    <property type="entry name" value="YDG"/>
    <property type="match status" value="1"/>
</dbReference>
<dbReference type="SUPFAM" id="SSF88697">
    <property type="entry name" value="PUA domain-like"/>
    <property type="match status" value="1"/>
</dbReference>
<dbReference type="Pfam" id="PF05755">
    <property type="entry name" value="REF"/>
    <property type="match status" value="1"/>
</dbReference>
<comment type="similarity">
    <text evidence="1">Belongs to the REF/SRPP family.</text>
</comment>
<gene>
    <name evidence="5" type="ORF">CRG98_028061</name>
</gene>
<reference evidence="5 6" key="1">
    <citation type="submission" date="2017-11" db="EMBL/GenBank/DDBJ databases">
        <title>De-novo sequencing of pomegranate (Punica granatum L.) genome.</title>
        <authorList>
            <person name="Akparov Z."/>
            <person name="Amiraslanov A."/>
            <person name="Hajiyeva S."/>
            <person name="Abbasov M."/>
            <person name="Kaur K."/>
            <person name="Hamwieh A."/>
            <person name="Solovyev V."/>
            <person name="Salamov A."/>
            <person name="Braich B."/>
            <person name="Kosarev P."/>
            <person name="Mahmoud A."/>
            <person name="Hajiyev E."/>
            <person name="Babayeva S."/>
            <person name="Izzatullayeva V."/>
            <person name="Mammadov A."/>
            <person name="Mammadov A."/>
            <person name="Sharifova S."/>
            <person name="Ojaghi J."/>
            <person name="Eynullazada K."/>
            <person name="Bayramov B."/>
            <person name="Abdulazimova A."/>
            <person name="Shahmuradov I."/>
        </authorList>
    </citation>
    <scope>NUCLEOTIDE SEQUENCE [LARGE SCALE GENOMIC DNA]</scope>
    <source>
        <strain evidence="6">cv. AG2017</strain>
        <tissue evidence="5">Leaf</tissue>
    </source>
</reference>
<feature type="domain" description="YDG" evidence="4">
    <location>
        <begin position="164"/>
        <end position="200"/>
    </location>
</feature>
<accession>A0A2I0J5I9</accession>